<dbReference type="PANTHER" id="PTHR10625">
    <property type="entry name" value="HISTONE DEACETYLASE HDAC1-RELATED"/>
    <property type="match status" value="1"/>
</dbReference>
<name>A0A9R1VKT4_LACSA</name>
<keyword evidence="8" id="KW-0539">Nucleus</keyword>
<evidence type="ECO:0000256" key="8">
    <source>
        <dbReference type="ARBA" id="ARBA00023242"/>
    </source>
</evidence>
<keyword evidence="6" id="KW-0805">Transcription regulation</keyword>
<comment type="subcellular location">
    <subcellularLocation>
        <location evidence="1">Nucleus</location>
    </subcellularLocation>
</comment>
<dbReference type="Gene3D" id="3.40.800.20">
    <property type="entry name" value="Histone deacetylase domain"/>
    <property type="match status" value="2"/>
</dbReference>
<dbReference type="GO" id="GO:0005634">
    <property type="term" value="C:nucleus"/>
    <property type="evidence" value="ECO:0007669"/>
    <property type="project" value="UniProtKB-SubCell"/>
</dbReference>
<evidence type="ECO:0000256" key="5">
    <source>
        <dbReference type="ARBA" id="ARBA00022853"/>
    </source>
</evidence>
<evidence type="ECO:0000256" key="1">
    <source>
        <dbReference type="ARBA" id="ARBA00004123"/>
    </source>
</evidence>
<evidence type="ECO:0000256" key="7">
    <source>
        <dbReference type="ARBA" id="ARBA00023163"/>
    </source>
</evidence>
<reference evidence="9 10" key="1">
    <citation type="journal article" date="2017" name="Nat. Commun.">
        <title>Genome assembly with in vitro proximity ligation data and whole-genome triplication in lettuce.</title>
        <authorList>
            <person name="Reyes-Chin-Wo S."/>
            <person name="Wang Z."/>
            <person name="Yang X."/>
            <person name="Kozik A."/>
            <person name="Arikit S."/>
            <person name="Song C."/>
            <person name="Xia L."/>
            <person name="Froenicke L."/>
            <person name="Lavelle D.O."/>
            <person name="Truco M.J."/>
            <person name="Xia R."/>
            <person name="Zhu S."/>
            <person name="Xu C."/>
            <person name="Xu H."/>
            <person name="Xu X."/>
            <person name="Cox K."/>
            <person name="Korf I."/>
            <person name="Meyers B.C."/>
            <person name="Michelmore R.W."/>
        </authorList>
    </citation>
    <scope>NUCLEOTIDE SEQUENCE [LARGE SCALE GENOMIC DNA]</scope>
    <source>
        <strain evidence="10">cv. Salinas</strain>
        <tissue evidence="9">Seedlings</tissue>
    </source>
</reference>
<comment type="caution">
    <text evidence="9">The sequence shown here is derived from an EMBL/GenBank/DDBJ whole genome shotgun (WGS) entry which is preliminary data.</text>
</comment>
<dbReference type="Proteomes" id="UP000235145">
    <property type="component" value="Unassembled WGS sequence"/>
</dbReference>
<dbReference type="InterPro" id="IPR037138">
    <property type="entry name" value="His_deacetylse_dom_sf"/>
</dbReference>
<keyword evidence="10" id="KW-1185">Reference proteome</keyword>
<dbReference type="EC" id="3.5.1.98" evidence="2"/>
<evidence type="ECO:0000313" key="10">
    <source>
        <dbReference type="Proteomes" id="UP000235145"/>
    </source>
</evidence>
<accession>A0A9R1VKT4</accession>
<evidence type="ECO:0000256" key="6">
    <source>
        <dbReference type="ARBA" id="ARBA00023015"/>
    </source>
</evidence>
<evidence type="ECO:0000313" key="9">
    <source>
        <dbReference type="EMBL" id="KAJ0208156.1"/>
    </source>
</evidence>
<sequence>MGFCLHNNAAIAASAAPAAGEKEVLIFDWVLYISLHRHERGRFYPGTCVAHEGKIVILLVCYQVGSMGGEGYCVNATSVQFTVQEIT</sequence>
<dbReference type="GO" id="GO:0010468">
    <property type="term" value="P:regulation of gene expression"/>
    <property type="evidence" value="ECO:0007669"/>
    <property type="project" value="UniProtKB-ARBA"/>
</dbReference>
<dbReference type="EMBL" id="NBSK02000005">
    <property type="protein sequence ID" value="KAJ0208156.1"/>
    <property type="molecule type" value="Genomic_DNA"/>
</dbReference>
<proteinExistence type="predicted"/>
<keyword evidence="3" id="KW-0678">Repressor</keyword>
<dbReference type="GO" id="GO:0141221">
    <property type="term" value="F:histone deacetylase activity, hydrolytic mechanism"/>
    <property type="evidence" value="ECO:0007669"/>
    <property type="project" value="UniProtKB-EC"/>
</dbReference>
<gene>
    <name evidence="9" type="ORF">LSAT_V11C500246320</name>
</gene>
<dbReference type="InterPro" id="IPR023696">
    <property type="entry name" value="Ureohydrolase_dom_sf"/>
</dbReference>
<keyword evidence="7" id="KW-0804">Transcription</keyword>
<dbReference type="PANTHER" id="PTHR10625:SF5">
    <property type="entry name" value="HISTONE DEACETYLASE"/>
    <property type="match status" value="1"/>
</dbReference>
<keyword evidence="5" id="KW-0156">Chromatin regulator</keyword>
<dbReference type="SUPFAM" id="SSF52768">
    <property type="entry name" value="Arginase/deacetylase"/>
    <property type="match status" value="1"/>
</dbReference>
<dbReference type="AlphaFoldDB" id="A0A9R1VKT4"/>
<evidence type="ECO:0000256" key="4">
    <source>
        <dbReference type="ARBA" id="ARBA00022801"/>
    </source>
</evidence>
<organism evidence="9 10">
    <name type="scientific">Lactuca sativa</name>
    <name type="common">Garden lettuce</name>
    <dbReference type="NCBI Taxonomy" id="4236"/>
    <lineage>
        <taxon>Eukaryota</taxon>
        <taxon>Viridiplantae</taxon>
        <taxon>Streptophyta</taxon>
        <taxon>Embryophyta</taxon>
        <taxon>Tracheophyta</taxon>
        <taxon>Spermatophyta</taxon>
        <taxon>Magnoliopsida</taxon>
        <taxon>eudicotyledons</taxon>
        <taxon>Gunneridae</taxon>
        <taxon>Pentapetalae</taxon>
        <taxon>asterids</taxon>
        <taxon>campanulids</taxon>
        <taxon>Asterales</taxon>
        <taxon>Asteraceae</taxon>
        <taxon>Cichorioideae</taxon>
        <taxon>Cichorieae</taxon>
        <taxon>Lactucinae</taxon>
        <taxon>Lactuca</taxon>
    </lineage>
</organism>
<evidence type="ECO:0000256" key="3">
    <source>
        <dbReference type="ARBA" id="ARBA00022491"/>
    </source>
</evidence>
<evidence type="ECO:0000256" key="2">
    <source>
        <dbReference type="ARBA" id="ARBA00012111"/>
    </source>
</evidence>
<protein>
    <recommendedName>
        <fullName evidence="2">histone deacetylase</fullName>
        <ecNumber evidence="2">3.5.1.98</ecNumber>
    </recommendedName>
</protein>
<keyword evidence="4" id="KW-0378">Hydrolase</keyword>